<dbReference type="Pfam" id="PF13857">
    <property type="entry name" value="Ank_5"/>
    <property type="match status" value="1"/>
</dbReference>
<keyword evidence="4 8" id="KW-1133">Transmembrane helix</keyword>
<dbReference type="InterPro" id="IPR026961">
    <property type="entry name" value="PGG_dom"/>
</dbReference>
<evidence type="ECO:0000256" key="2">
    <source>
        <dbReference type="ARBA" id="ARBA00022692"/>
    </source>
</evidence>
<proteinExistence type="predicted"/>
<evidence type="ECO:0000313" key="10">
    <source>
        <dbReference type="Proteomes" id="UP001652660"/>
    </source>
</evidence>
<keyword evidence="3" id="KW-0677">Repeat</keyword>
<evidence type="ECO:0000256" key="6">
    <source>
        <dbReference type="ARBA" id="ARBA00023136"/>
    </source>
</evidence>
<sequence length="435" mass="47942">MDLMEKTLYDAATQGDVHKLSELLEKDPLILDRAILNSPHKTPLHAAAFLGHVEFVKEVMKVNSYMCLLRDKAGRNSLHLAAMSGKLEVLKAIIDSTPQAVREKTDDGGTILHLCAKYGRLEALKMVVNAIDDPDPLNAIDHPDLLNAKNDDGMTILHMAIVYRQTETIKYLLDEARVGVNIKNANGKTALDLLSAQGKIRSEIRSSLQKSEALRGVDVLNGEQTFRTLMAKNRKTIMVVASLIATMAFQVVVNPPGGVWQDDLSEGPNPHKIGEAVIAKTHPALCRRLIRAASTAFVSSLTTVVLLMDESRFTRSSMVSLVVLLRIMSVAIMSLLLTYAISLVTVVPKDIRGNLSETGVIVLIVVMAWSTTISYDSYYIWHLIKNWRTIVMPPVMSAIREGRTLNIADLQREIYLRALVIQQPGGHGEDARPAA</sequence>
<feature type="transmembrane region" description="Helical" evidence="8">
    <location>
        <begin position="361"/>
        <end position="381"/>
    </location>
</feature>
<dbReference type="OrthoDB" id="1585477at2759"/>
<evidence type="ECO:0000259" key="9">
    <source>
        <dbReference type="Pfam" id="PF13962"/>
    </source>
</evidence>
<gene>
    <name evidence="11" type="primary">LOC113718835</name>
</gene>
<feature type="domain" description="PGG" evidence="9">
    <location>
        <begin position="230"/>
        <end position="345"/>
    </location>
</feature>
<accession>A0A6P6VA16</accession>
<dbReference type="GO" id="GO:0005886">
    <property type="term" value="C:plasma membrane"/>
    <property type="evidence" value="ECO:0007669"/>
    <property type="project" value="TreeGrafter"/>
</dbReference>
<dbReference type="SUPFAM" id="SSF48403">
    <property type="entry name" value="Ankyrin repeat"/>
    <property type="match status" value="1"/>
</dbReference>
<keyword evidence="6 8" id="KW-0472">Membrane</keyword>
<evidence type="ECO:0000256" key="4">
    <source>
        <dbReference type="ARBA" id="ARBA00022989"/>
    </source>
</evidence>
<dbReference type="SMART" id="SM00248">
    <property type="entry name" value="ANK"/>
    <property type="match status" value="4"/>
</dbReference>
<feature type="transmembrane region" description="Helical" evidence="8">
    <location>
        <begin position="319"/>
        <end position="341"/>
    </location>
</feature>
<dbReference type="AlphaFoldDB" id="A0A6P6VA16"/>
<feature type="transmembrane region" description="Helical" evidence="8">
    <location>
        <begin position="236"/>
        <end position="253"/>
    </location>
</feature>
<dbReference type="Proteomes" id="UP001652660">
    <property type="component" value="Chromosome 11e"/>
</dbReference>
<evidence type="ECO:0000256" key="7">
    <source>
        <dbReference type="PROSITE-ProRule" id="PRU00023"/>
    </source>
</evidence>
<dbReference type="PANTHER" id="PTHR24186:SF37">
    <property type="entry name" value="PGG DOMAIN-CONTAINING PROTEIN"/>
    <property type="match status" value="1"/>
</dbReference>
<dbReference type="PROSITE" id="PS50088">
    <property type="entry name" value="ANK_REPEAT"/>
    <property type="match status" value="1"/>
</dbReference>
<organism evidence="10 11">
    <name type="scientific">Coffea arabica</name>
    <name type="common">Arabian coffee</name>
    <dbReference type="NCBI Taxonomy" id="13443"/>
    <lineage>
        <taxon>Eukaryota</taxon>
        <taxon>Viridiplantae</taxon>
        <taxon>Streptophyta</taxon>
        <taxon>Embryophyta</taxon>
        <taxon>Tracheophyta</taxon>
        <taxon>Spermatophyta</taxon>
        <taxon>Magnoliopsida</taxon>
        <taxon>eudicotyledons</taxon>
        <taxon>Gunneridae</taxon>
        <taxon>Pentapetalae</taxon>
        <taxon>asterids</taxon>
        <taxon>lamiids</taxon>
        <taxon>Gentianales</taxon>
        <taxon>Rubiaceae</taxon>
        <taxon>Ixoroideae</taxon>
        <taxon>Gardenieae complex</taxon>
        <taxon>Bertiereae - Coffeeae clade</taxon>
        <taxon>Coffeeae</taxon>
        <taxon>Coffea</taxon>
    </lineage>
</organism>
<comment type="subcellular location">
    <subcellularLocation>
        <location evidence="1">Membrane</location>
        <topology evidence="1">Multi-pass membrane protein</topology>
    </subcellularLocation>
</comment>
<feature type="repeat" description="ANK" evidence="7">
    <location>
        <begin position="73"/>
        <end position="95"/>
    </location>
</feature>
<reference evidence="10" key="1">
    <citation type="journal article" date="2025" name="Foods">
        <title>Unveiling the Microbial Signatures of Arabica Coffee Cherries: Insights into Ripeness Specific Diversity, Functional Traits, and Implications for Quality and Safety.</title>
        <authorList>
            <consortium name="RefSeq"/>
            <person name="Tenea G.N."/>
            <person name="Cifuentes V."/>
            <person name="Reyes P."/>
            <person name="Cevallos-Vallejos M."/>
        </authorList>
    </citation>
    <scope>NUCLEOTIDE SEQUENCE [LARGE SCALE GENOMIC DNA]</scope>
</reference>
<keyword evidence="10" id="KW-1185">Reference proteome</keyword>
<evidence type="ECO:0000256" key="1">
    <source>
        <dbReference type="ARBA" id="ARBA00004141"/>
    </source>
</evidence>
<dbReference type="GeneID" id="113718835"/>
<evidence type="ECO:0000256" key="5">
    <source>
        <dbReference type="ARBA" id="ARBA00023043"/>
    </source>
</evidence>
<dbReference type="RefSeq" id="XP_027099556.1">
    <property type="nucleotide sequence ID" value="XM_027243755.2"/>
</dbReference>
<dbReference type="PROSITE" id="PS50297">
    <property type="entry name" value="ANK_REP_REGION"/>
    <property type="match status" value="1"/>
</dbReference>
<dbReference type="PANTHER" id="PTHR24186">
    <property type="entry name" value="PROTEIN PHOSPHATASE 1 REGULATORY SUBUNIT"/>
    <property type="match status" value="1"/>
</dbReference>
<feature type="transmembrane region" description="Helical" evidence="8">
    <location>
        <begin position="289"/>
        <end position="307"/>
    </location>
</feature>
<protein>
    <recommendedName>
        <fullName evidence="9">PGG domain-containing protein</fullName>
    </recommendedName>
</protein>
<keyword evidence="5 7" id="KW-0040">ANK repeat</keyword>
<dbReference type="InterPro" id="IPR036770">
    <property type="entry name" value="Ankyrin_rpt-contain_sf"/>
</dbReference>
<evidence type="ECO:0000256" key="8">
    <source>
        <dbReference type="SAM" id="Phobius"/>
    </source>
</evidence>
<reference evidence="11" key="2">
    <citation type="submission" date="2025-08" db="UniProtKB">
        <authorList>
            <consortium name="RefSeq"/>
        </authorList>
    </citation>
    <scope>IDENTIFICATION</scope>
    <source>
        <tissue evidence="11">Leaves</tissue>
    </source>
</reference>
<keyword evidence="2 8" id="KW-0812">Transmembrane</keyword>
<evidence type="ECO:0000256" key="3">
    <source>
        <dbReference type="ARBA" id="ARBA00022737"/>
    </source>
</evidence>
<name>A0A6P6VA16_COFAR</name>
<dbReference type="InterPro" id="IPR002110">
    <property type="entry name" value="Ankyrin_rpt"/>
</dbReference>
<dbReference type="Pfam" id="PF12796">
    <property type="entry name" value="Ank_2"/>
    <property type="match status" value="1"/>
</dbReference>
<dbReference type="Gene3D" id="1.25.40.20">
    <property type="entry name" value="Ankyrin repeat-containing domain"/>
    <property type="match status" value="2"/>
</dbReference>
<evidence type="ECO:0000313" key="11">
    <source>
        <dbReference type="RefSeq" id="XP_027099556.1"/>
    </source>
</evidence>
<dbReference type="Pfam" id="PF13962">
    <property type="entry name" value="PGG"/>
    <property type="match status" value="1"/>
</dbReference>